<dbReference type="InterPro" id="IPR036779">
    <property type="entry name" value="LysM_dom_sf"/>
</dbReference>
<dbReference type="PANTHER" id="PTHR33734:SF11">
    <property type="entry name" value="LYSM DOMAIN-CONTAINING GPI-ANCHORED PROTEIN 2"/>
    <property type="match status" value="1"/>
</dbReference>
<evidence type="ECO:0000256" key="1">
    <source>
        <dbReference type="SAM" id="SignalP"/>
    </source>
</evidence>
<organism evidence="3 4">
    <name type="scientific">Arabidopsis arenosa</name>
    <name type="common">Sand rock-cress</name>
    <name type="synonym">Cardaminopsis arenosa</name>
    <dbReference type="NCBI Taxonomy" id="38785"/>
    <lineage>
        <taxon>Eukaryota</taxon>
        <taxon>Viridiplantae</taxon>
        <taxon>Streptophyta</taxon>
        <taxon>Embryophyta</taxon>
        <taxon>Tracheophyta</taxon>
        <taxon>Spermatophyta</taxon>
        <taxon>Magnoliopsida</taxon>
        <taxon>eudicotyledons</taxon>
        <taxon>Gunneridae</taxon>
        <taxon>Pentapetalae</taxon>
        <taxon>rosids</taxon>
        <taxon>malvids</taxon>
        <taxon>Brassicales</taxon>
        <taxon>Brassicaceae</taxon>
        <taxon>Camelineae</taxon>
        <taxon>Arabidopsis</taxon>
    </lineage>
</organism>
<keyword evidence="1" id="KW-0732">Signal</keyword>
<feature type="chain" id="PRO_5035739159" description="LysM domain-containing protein" evidence="1">
    <location>
        <begin position="24"/>
        <end position="358"/>
    </location>
</feature>
<feature type="signal peptide" evidence="1">
    <location>
        <begin position="1"/>
        <end position="23"/>
    </location>
</feature>
<proteinExistence type="predicted"/>
<dbReference type="Pfam" id="PF01476">
    <property type="entry name" value="LysM"/>
    <property type="match status" value="2"/>
</dbReference>
<dbReference type="PROSITE" id="PS51782">
    <property type="entry name" value="LYSM"/>
    <property type="match status" value="2"/>
</dbReference>
<dbReference type="EMBL" id="LR999453">
    <property type="protein sequence ID" value="CAE5985827.1"/>
    <property type="molecule type" value="Genomic_DNA"/>
</dbReference>
<dbReference type="SUPFAM" id="SSF54106">
    <property type="entry name" value="LysM domain"/>
    <property type="match status" value="2"/>
</dbReference>
<accession>A0A8S2A815</accession>
<dbReference type="AlphaFoldDB" id="A0A8S2A815"/>
<dbReference type="Proteomes" id="UP000682877">
    <property type="component" value="Chromosome 3"/>
</dbReference>
<evidence type="ECO:0000313" key="3">
    <source>
        <dbReference type="EMBL" id="CAE5985827.1"/>
    </source>
</evidence>
<dbReference type="SMART" id="SM00257">
    <property type="entry name" value="LysM"/>
    <property type="match status" value="2"/>
</dbReference>
<evidence type="ECO:0000259" key="2">
    <source>
        <dbReference type="PROSITE" id="PS51782"/>
    </source>
</evidence>
<gene>
    <name evidence="3" type="ORF">AARE701A_LOCUS8772</name>
</gene>
<evidence type="ECO:0000313" key="4">
    <source>
        <dbReference type="Proteomes" id="UP000682877"/>
    </source>
</evidence>
<reference evidence="3" key="1">
    <citation type="submission" date="2021-01" db="EMBL/GenBank/DDBJ databases">
        <authorList>
            <person name="Bezrukov I."/>
        </authorList>
    </citation>
    <scope>NUCLEOTIDE SEQUENCE</scope>
</reference>
<dbReference type="PANTHER" id="PTHR33734">
    <property type="entry name" value="LYSM DOMAIN-CONTAINING GPI-ANCHORED PROTEIN 2"/>
    <property type="match status" value="1"/>
</dbReference>
<keyword evidence="4" id="KW-1185">Reference proteome</keyword>
<name>A0A8S2A815_ARAAE</name>
<feature type="domain" description="LysM" evidence="2">
    <location>
        <begin position="172"/>
        <end position="216"/>
    </location>
</feature>
<feature type="domain" description="LysM" evidence="2">
    <location>
        <begin position="108"/>
        <end position="155"/>
    </location>
</feature>
<dbReference type="InterPro" id="IPR018392">
    <property type="entry name" value="LysM"/>
</dbReference>
<dbReference type="CDD" id="cd00118">
    <property type="entry name" value="LysM"/>
    <property type="match status" value="2"/>
</dbReference>
<protein>
    <recommendedName>
        <fullName evidence="2">LysM domain-containing protein</fullName>
    </recommendedName>
</protein>
<dbReference type="Gene3D" id="3.10.350.10">
    <property type="entry name" value="LysM domain"/>
    <property type="match status" value="2"/>
</dbReference>
<sequence length="358" mass="38510">METSRFTLLGLLVSFSFFLTLSAQMTGNFNCSGSTTTCQSLVGYSSKNATTLRNIQTLFAVKNLRSILGANNLPLNTSRDQRVNPNQVIRVPIHCSCSNGTGVSNRDIEYTIKKDDTLSFVATEVFGGLVTFQKISEVNKIPNPDKIEIGQKFWIPLPCSCDKLNGEDVVHYAHVVKLGSSLAEIAAQFGTDNTTLAQLNGIIGDSQLLADNPLNVPLKACSSSVRNDSLDAPLLLSNNSYAFTANTCIKCSCDALKNWTLSCEPSQIRPSNSTWPTCPPSRCEGAESLFLGNTTSSSCGPRSCTYAGYSNQTIFTTLSPTCPDSAGPGSGNYASTFRSSFNFVMVLIQCALLCLCLL</sequence>